<organism evidence="2 3">
    <name type="scientific">Spartinivicinus poritis</name>
    <dbReference type="NCBI Taxonomy" id="2994640"/>
    <lineage>
        <taxon>Bacteria</taxon>
        <taxon>Pseudomonadati</taxon>
        <taxon>Pseudomonadota</taxon>
        <taxon>Gammaproteobacteria</taxon>
        <taxon>Oceanospirillales</taxon>
        <taxon>Zooshikellaceae</taxon>
        <taxon>Spartinivicinus</taxon>
    </lineage>
</organism>
<accession>A0ABT5UH56</accession>
<name>A0ABT5UH56_9GAMM</name>
<sequence length="79" mass="8888">MSMLLHTALELLREVRKEVHTEVEAGELAKIDQSIELLEKQLECSDKNVSQMEVLSAIGKVVQYIPSIAKLIEKLSNLL</sequence>
<comment type="caution">
    <text evidence="2">The sequence shown here is derived from an EMBL/GenBank/DDBJ whole genome shotgun (WGS) entry which is preliminary data.</text>
</comment>
<proteinExistence type="predicted"/>
<feature type="coiled-coil region" evidence="1">
    <location>
        <begin position="28"/>
        <end position="55"/>
    </location>
</feature>
<protein>
    <submittedName>
        <fullName evidence="2">Uncharacterized protein</fullName>
    </submittedName>
</protein>
<reference evidence="2 3" key="1">
    <citation type="submission" date="2022-11" db="EMBL/GenBank/DDBJ databases">
        <title>Spartinivicinus poritis sp. nov., isolated from scleractinian coral Porites lutea.</title>
        <authorList>
            <person name="Zhang G."/>
            <person name="Cai L."/>
            <person name="Wei Q."/>
        </authorList>
    </citation>
    <scope>NUCLEOTIDE SEQUENCE [LARGE SCALE GENOMIC DNA]</scope>
    <source>
        <strain evidence="2 3">A2-2</strain>
    </source>
</reference>
<dbReference type="EMBL" id="JAPMOU010000043">
    <property type="protein sequence ID" value="MDE1464832.1"/>
    <property type="molecule type" value="Genomic_DNA"/>
</dbReference>
<evidence type="ECO:0000313" key="2">
    <source>
        <dbReference type="EMBL" id="MDE1464832.1"/>
    </source>
</evidence>
<evidence type="ECO:0000256" key="1">
    <source>
        <dbReference type="SAM" id="Coils"/>
    </source>
</evidence>
<keyword evidence="3" id="KW-1185">Reference proteome</keyword>
<evidence type="ECO:0000313" key="3">
    <source>
        <dbReference type="Proteomes" id="UP001528823"/>
    </source>
</evidence>
<keyword evidence="1" id="KW-0175">Coiled coil</keyword>
<dbReference type="Proteomes" id="UP001528823">
    <property type="component" value="Unassembled WGS sequence"/>
</dbReference>
<dbReference type="RefSeq" id="WP_274691141.1">
    <property type="nucleotide sequence ID" value="NZ_JAPMOU010000043.1"/>
</dbReference>
<gene>
    <name evidence="2" type="ORF">ORQ98_22990</name>
</gene>